<dbReference type="EMBL" id="JABTTQ020000005">
    <property type="protein sequence ID" value="KAK6156327.1"/>
    <property type="molecule type" value="Genomic_DNA"/>
</dbReference>
<comment type="caution">
    <text evidence="7">The sequence shown here is derived from an EMBL/GenBank/DDBJ whole genome shotgun (WGS) entry which is preliminary data.</text>
</comment>
<keyword evidence="4 6" id="KW-0964">Secreted</keyword>
<name>A0ABR0XB11_REHGL</name>
<organism evidence="7 8">
    <name type="scientific">Rehmannia glutinosa</name>
    <name type="common">Chinese foxglove</name>
    <dbReference type="NCBI Taxonomy" id="99300"/>
    <lineage>
        <taxon>Eukaryota</taxon>
        <taxon>Viridiplantae</taxon>
        <taxon>Streptophyta</taxon>
        <taxon>Embryophyta</taxon>
        <taxon>Tracheophyta</taxon>
        <taxon>Spermatophyta</taxon>
        <taxon>Magnoliopsida</taxon>
        <taxon>eudicotyledons</taxon>
        <taxon>Gunneridae</taxon>
        <taxon>Pentapetalae</taxon>
        <taxon>asterids</taxon>
        <taxon>lamiids</taxon>
        <taxon>Lamiales</taxon>
        <taxon>Orobanchaceae</taxon>
        <taxon>Rehmannieae</taxon>
        <taxon>Rehmannia</taxon>
    </lineage>
</organism>
<dbReference type="Proteomes" id="UP001318860">
    <property type="component" value="Unassembled WGS sequence"/>
</dbReference>
<protein>
    <recommendedName>
        <fullName evidence="6">S-protein homolog</fullName>
    </recommendedName>
</protein>
<dbReference type="PANTHER" id="PTHR31232:SF155">
    <property type="entry name" value="PLANT SELF-INCOMPATIBILITY PROTEIN S1 FAMILY"/>
    <property type="match status" value="1"/>
</dbReference>
<keyword evidence="3 6" id="KW-0713">Self-incompatibility</keyword>
<evidence type="ECO:0000256" key="2">
    <source>
        <dbReference type="ARBA" id="ARBA00005581"/>
    </source>
</evidence>
<evidence type="ECO:0000256" key="4">
    <source>
        <dbReference type="ARBA" id="ARBA00022525"/>
    </source>
</evidence>
<keyword evidence="5 6" id="KW-0732">Signal</keyword>
<reference evidence="7 8" key="1">
    <citation type="journal article" date="2021" name="Comput. Struct. Biotechnol. J.">
        <title>De novo genome assembly of the potent medicinal plant Rehmannia glutinosa using nanopore technology.</title>
        <authorList>
            <person name="Ma L."/>
            <person name="Dong C."/>
            <person name="Song C."/>
            <person name="Wang X."/>
            <person name="Zheng X."/>
            <person name="Niu Y."/>
            <person name="Chen S."/>
            <person name="Feng W."/>
        </authorList>
    </citation>
    <scope>NUCLEOTIDE SEQUENCE [LARGE SCALE GENOMIC DNA]</scope>
    <source>
        <strain evidence="7">DH-2019</strain>
    </source>
</reference>
<comment type="similarity">
    <text evidence="2 6">Belongs to the plant self-incompatibility (S1) protein family.</text>
</comment>
<feature type="chain" id="PRO_5044974725" description="S-protein homolog" evidence="6">
    <location>
        <begin position="20"/>
        <end position="149"/>
    </location>
</feature>
<evidence type="ECO:0000313" key="7">
    <source>
        <dbReference type="EMBL" id="KAK6156327.1"/>
    </source>
</evidence>
<evidence type="ECO:0000256" key="3">
    <source>
        <dbReference type="ARBA" id="ARBA00022471"/>
    </source>
</evidence>
<feature type="signal peptide" evidence="6">
    <location>
        <begin position="1"/>
        <end position="19"/>
    </location>
</feature>
<sequence length="149" mass="17545">MKHIFLIFFTITILLHVSALEKRKCFLSSKFQVRVANNLPPYTEPIYLHCASGDDDLGRHKLERNQEFHWSFCERVIGGTTLFFCHIWWITRDGSKEKAFDAFYAKWAERCDTGMCFWVARSDGIYFTKDNSKNSLTKMFNWEVSHASN</sequence>
<proteinExistence type="inferred from homology"/>
<evidence type="ECO:0000256" key="6">
    <source>
        <dbReference type="RuleBase" id="RU367044"/>
    </source>
</evidence>
<dbReference type="InterPro" id="IPR010264">
    <property type="entry name" value="Self-incomp_S1"/>
</dbReference>
<evidence type="ECO:0000256" key="5">
    <source>
        <dbReference type="ARBA" id="ARBA00022729"/>
    </source>
</evidence>
<dbReference type="Pfam" id="PF05938">
    <property type="entry name" value="Self-incomp_S1"/>
    <property type="match status" value="1"/>
</dbReference>
<comment type="subcellular location">
    <subcellularLocation>
        <location evidence="1 6">Secreted</location>
    </subcellularLocation>
</comment>
<evidence type="ECO:0000313" key="8">
    <source>
        <dbReference type="Proteomes" id="UP001318860"/>
    </source>
</evidence>
<evidence type="ECO:0000256" key="1">
    <source>
        <dbReference type="ARBA" id="ARBA00004613"/>
    </source>
</evidence>
<accession>A0ABR0XB11</accession>
<dbReference type="PANTHER" id="PTHR31232">
    <property type="match status" value="1"/>
</dbReference>
<gene>
    <name evidence="7" type="ORF">DH2020_010575</name>
</gene>
<keyword evidence="8" id="KW-1185">Reference proteome</keyword>